<comment type="caution">
    <text evidence="7">The sequence shown here is derived from an EMBL/GenBank/DDBJ whole genome shotgun (WGS) entry which is preliminary data.</text>
</comment>
<feature type="domain" description="ABC transporter substrate-binding protein PnrA-like" evidence="6">
    <location>
        <begin position="74"/>
        <end position="368"/>
    </location>
</feature>
<dbReference type="InterPro" id="IPR050957">
    <property type="entry name" value="BMP_lipoprotein"/>
</dbReference>
<evidence type="ECO:0000313" key="8">
    <source>
        <dbReference type="Proteomes" id="UP001595925"/>
    </source>
</evidence>
<dbReference type="Gene3D" id="3.40.50.2300">
    <property type="match status" value="2"/>
</dbReference>
<dbReference type="EMBL" id="JBHSJG010000054">
    <property type="protein sequence ID" value="MFC4989712.1"/>
    <property type="molecule type" value="Genomic_DNA"/>
</dbReference>
<gene>
    <name evidence="7" type="ORF">ACFPFO_18510</name>
</gene>
<name>A0ABD5QIW7_9EURY</name>
<keyword evidence="8" id="KW-1185">Reference proteome</keyword>
<evidence type="ECO:0000313" key="7">
    <source>
        <dbReference type="EMBL" id="MFC4989712.1"/>
    </source>
</evidence>
<evidence type="ECO:0000256" key="5">
    <source>
        <dbReference type="ARBA" id="ARBA00023288"/>
    </source>
</evidence>
<dbReference type="PANTHER" id="PTHR34296">
    <property type="entry name" value="TRANSCRIPTIONAL ACTIVATOR PROTEIN MED"/>
    <property type="match status" value="1"/>
</dbReference>
<evidence type="ECO:0000256" key="1">
    <source>
        <dbReference type="ARBA" id="ARBA00004236"/>
    </source>
</evidence>
<proteinExistence type="predicted"/>
<dbReference type="RefSeq" id="WP_224828144.1">
    <property type="nucleotide sequence ID" value="NZ_JAIVEF010000004.1"/>
</dbReference>
<dbReference type="Pfam" id="PF02608">
    <property type="entry name" value="Bmp"/>
    <property type="match status" value="1"/>
</dbReference>
<comment type="subcellular location">
    <subcellularLocation>
        <location evidence="1">Cell membrane</location>
    </subcellularLocation>
</comment>
<dbReference type="InterPro" id="IPR003760">
    <property type="entry name" value="PnrA-like"/>
</dbReference>
<evidence type="ECO:0000256" key="2">
    <source>
        <dbReference type="ARBA" id="ARBA00022475"/>
    </source>
</evidence>
<organism evidence="7 8">
    <name type="scientific">Saliphagus infecundisoli</name>
    <dbReference type="NCBI Taxonomy" id="1849069"/>
    <lineage>
        <taxon>Archaea</taxon>
        <taxon>Methanobacteriati</taxon>
        <taxon>Methanobacteriota</taxon>
        <taxon>Stenosarchaea group</taxon>
        <taxon>Halobacteria</taxon>
        <taxon>Halobacteriales</taxon>
        <taxon>Natrialbaceae</taxon>
        <taxon>Saliphagus</taxon>
    </lineage>
</organism>
<keyword evidence="2" id="KW-1003">Cell membrane</keyword>
<accession>A0ABD5QIW7</accession>
<reference evidence="7 8" key="1">
    <citation type="journal article" date="2019" name="Int. J. Syst. Evol. Microbiol.">
        <title>The Global Catalogue of Microorganisms (GCM) 10K type strain sequencing project: providing services to taxonomists for standard genome sequencing and annotation.</title>
        <authorList>
            <consortium name="The Broad Institute Genomics Platform"/>
            <consortium name="The Broad Institute Genome Sequencing Center for Infectious Disease"/>
            <person name="Wu L."/>
            <person name="Ma J."/>
        </authorList>
    </citation>
    <scope>NUCLEOTIDE SEQUENCE [LARGE SCALE GENOMIC DNA]</scope>
    <source>
        <strain evidence="7 8">CGMCC 1.15824</strain>
    </source>
</reference>
<keyword evidence="4" id="KW-0472">Membrane</keyword>
<keyword evidence="3" id="KW-0732">Signal</keyword>
<evidence type="ECO:0000259" key="6">
    <source>
        <dbReference type="Pfam" id="PF02608"/>
    </source>
</evidence>
<evidence type="ECO:0000256" key="3">
    <source>
        <dbReference type="ARBA" id="ARBA00022729"/>
    </source>
</evidence>
<sequence>MRRQTHADGGSDGGNVDSIDRRTVLATGGTVIAGGMLAGCLGGDGGNGNGNDSGNGNGNGNGGGGADEMAIISSPAGFDDNAFNDNALDGLEQAADEFDFAVNTIEETEEAQYESVQADAADQGYDLIVCVSDNHTDALTTNAEDYPDQNWMLINNVVDTGNVSGWIEMNNEMSFLAGVVAGVMTGEEFETDAAATDPESATVGFVGGEENDLIQAFEQSYVEGAEWVNEDVEVLTGYGGSFNDPSGVEDVASSQIDDGADIVWHAASAAGAGAFSAAQNNGRFGIGVDVDQSVTEEQYADIIIGSAVKALDEATYQVAQSVVEGTFDEMVGEQNLSLENEGIDFVIGQEFEDELPDRVQEEIDNAKQGFADGEIELSCGPTSC</sequence>
<dbReference type="AlphaFoldDB" id="A0ABD5QIW7"/>
<protein>
    <submittedName>
        <fullName evidence="7">BMP family protein</fullName>
    </submittedName>
</protein>
<dbReference type="GO" id="GO:0005886">
    <property type="term" value="C:plasma membrane"/>
    <property type="evidence" value="ECO:0007669"/>
    <property type="project" value="UniProtKB-SubCell"/>
</dbReference>
<dbReference type="Proteomes" id="UP001595925">
    <property type="component" value="Unassembled WGS sequence"/>
</dbReference>
<dbReference type="PANTHER" id="PTHR34296:SF2">
    <property type="entry name" value="ABC TRANSPORTER GUANOSINE-BINDING PROTEIN NUPN"/>
    <property type="match status" value="1"/>
</dbReference>
<evidence type="ECO:0000256" key="4">
    <source>
        <dbReference type="ARBA" id="ARBA00023136"/>
    </source>
</evidence>
<keyword evidence="5" id="KW-0449">Lipoprotein</keyword>